<feature type="region of interest" description="Disordered" evidence="4">
    <location>
        <begin position="2805"/>
        <end position="2845"/>
    </location>
</feature>
<keyword evidence="2" id="KW-0808">Transferase</keyword>
<proteinExistence type="predicted"/>
<protein>
    <recommendedName>
        <fullName evidence="7">DNA (cytosine-5-)-methyltransferase</fullName>
    </recommendedName>
</protein>
<evidence type="ECO:0008006" key="7">
    <source>
        <dbReference type="Google" id="ProtNLM"/>
    </source>
</evidence>
<dbReference type="EMBL" id="CAUYUJ010019248">
    <property type="protein sequence ID" value="CAK0889659.1"/>
    <property type="molecule type" value="Genomic_DNA"/>
</dbReference>
<evidence type="ECO:0000313" key="6">
    <source>
        <dbReference type="Proteomes" id="UP001189429"/>
    </source>
</evidence>
<feature type="non-terminal residue" evidence="5">
    <location>
        <position position="3532"/>
    </location>
</feature>
<dbReference type="Gene3D" id="3.40.50.150">
    <property type="entry name" value="Vaccinia Virus protein VP39"/>
    <property type="match status" value="1"/>
</dbReference>
<sequence>MWTETSLLQDRHAPEAPRPELAYRLPYVDNANVIGLSRAATQRALDAVKGDLDKSGLHYHEENSPAETLELLGVEFDGRRRLLRPKSRRVWRLHLALRAVLRRGRCSGLVLQVLVGHIVHHCQLLRFGLSVLDKVWSFMSESGGKEVRLWASVRWELEVSSWLVFLAEARLSAEPASIAFCGDSSAVGYALHVTSVSGPEFRAVARCRERWRFDAVERSDDGWGAVGGWSAEWRASPDPAGSLGGGPRDLGGGPAIRCRPWRDIETVERPAEEVGIPPLPDALLASKRWAMVIKGAWQHDGVIHEKEGRVLLMGLVRASRCVGLHGKRVLSIGDNLSSLCSFEKGRSGSFALRRLCQRAGALSIGCELDWSLRYVESKRNPTDFDSRAADRGELAAGSSVAGRHARTEQPRKSNNPVVRTSARHQFVVEIFAGCAAFSAACQEADLNIRCPIEISRGPHMDVTRQRTQRHIKGLVKQGLVWYLHLGGYIVYAQEAIIMRFLREKYFCLQGPARLEGGGPGRRLWQGATLRDFAAPGQPSWPGRLQIRPAGPMPLRWSNGKLTWREPEAARSRPTSSGLTAPGATAARGRTPSSTGASAWSGSVLDAELPDRDRRRAAKAASRRAAAGHDPGDRFLERKTVGKGTLVNYETCSSDFVRWASQQAPPRALAPLEQLDASLSAYFDFLFFDGCEPWAGRHTLFGYAHLHGIVAPSRNLPHAVKALAGWVKACPELSRDPCPWEVFAAIADHWLELGTTESILAAACGALQFDTYLRPAAAVSLSLEHVVLPSGRAGDRYDKVALIVAPSSGPAPRPNKNQQFDDTVMVGSIDPSRGWLRQLVRQLVARARARRTQRLFNELQLSSYERLFREASHRLGLAALKVSPHTLRHGGPSLDYLNGLATPPVLKKRGGWLSDRSVARYGREGRLLRQISRLSPAQQQQFKRAASRLRQKLLCATAAQKKAVAKKTPGAKKAVIKVVVETVNSHLCPAIRNPTMTLTKYAKLRVGTDFSGLETPIWALKLLGVRFDHCFSSDLQHCSQKISRYLGCPVVNKFVQRDVTKSPPCDVYAFSPPCVTFSNNGNQEGANVLDGQLVTYSLAYIIHHKPKLILMEQVKNITQSRVYLAGILDCRNIHWKMMVPDTREPPALADCVAKLPPDVFRMLPTPEVDGQLACENVQKHLEKRLAEGYNPFLTPIIIETGTSSYRSVSQVGIAPTICHREAGRLGYWCTYKGGHLDPDELGRIQGFPAGLIPWKQLGISPTQYGGLMGNAMTLTVVASLLPDLLLAADMVTTAEFNILKAKAARIDVTRDLRPYRLKVHETSDAHVAAVGVLLYSLIGESVPSGVGHIPENASPSSEQFQALLKWMRDGGAISKGVPAVGTYRKCKKMIFCLAEGNKRMHRAWLKEAVSVNILRDERHSRLLVRFRCADAMANHHIGVMGQPKVTKGTSTNISSATDELFKQFATKNFGAPYIDPKDANIQYDDDLYNHMRISVHALTVDAASNEVASAENMMSNQSVISQRIGQEAFAPNLKFIIRDKAHASRRILQRPWACDTYLSFVASCLITESSSIAQLIQHSDDLRAIYTECSRKSSTKVVSSTFSNMRAAKHRFESMCTPLSRICLDWEACFSFLARVVVERQDTGDRAFRFAKSCLINIDEELMLQAAMLADAADECMCLIRFFDTPEPDSALVCKQVADFTEVVHKLFCDGHVFTVEGHTQVCLKFLQDATHFMADGELRSVGGPRAVTAALRDRVLRRMTAWAHLAVQVVRAEHPDFEIISSFCCFDLNSWVDQTAQDFRRHGRPKHFDESLGRIASSIGLSLEGLISEYFDLGRFARSHFLQKKSSNLEAWRWALHSTSSAASRKRHVASNLEMALVVYSCFTSSDSIIEHNFSRIQSFLGDQRLNAAETVESDTVVVLLSEPQFDDVVLERAKDTWKELYKSARDPTEARSDKGAPRPAQQLELPTMPSEKGFLEKRRQSVADTVKAHPPSKAPRVEDLGDVWTDKHRREVAFNLEKQQIKMFESIRAGTVRPEEVTQDIMDKADEYFKKVGKNMVARERREKTLQQIAGREYPSRDELAGLKIWAEGDMRTPDMMGKIATMSMELVDDYTDAIVIITNNPGQLPREISFAAGFIGAWIMQPSAFITERHGVSLKLKQYTKTRRAVFITEPFKVAHPAIVASIRKHESSQFTFLPDIGKFATEKDKAIRGQEGHPKDENACSDVVTLGGSDDVARLESLHFDLAMLDLNKDKDLDEDKDKGFSNGGRGAGSIPKPMRFDLQTFWRKKCWVPDCYPLIKLGTWDECSYYGDEVVANWPIKGDDRLAAYWHDLVHGDDVPEMTFAEAVKEYFGGDDPSERLPDDYWVPSSKIKDTMFADMMRDLRSSAMPLAKKKARVGGAQDALGEPDMELDEPPQSKAKAKGKAPAKTKANSQGPRIVGLFSTTSLPGFAHPNAEFHRRIELAMDKIKGYFGQNIEKAMPLAGDVGCQEPINYDLVEERLNEEVWAGQVLVTGGVNVLWAKPSESLTPTVAIDAHAVENFTQNFWPPGLVRPLAEPIDFLAGPGGVVGGKVTRLGPEEPQQALVLKVAERIEAGADEEEMKRWKACLLSATGRVARAETWGDQCFWVTNARRRFRGAAAAIAHLASQIVADIWLFKTREEAILSKALSHKEIADIYAKRMPDAEKDSESRASESTIKYALKVYEVLFSSAEIRDIIATMGRKYLSESPFNSMSKLVVIAYKCKNQQTNTWFFQLVVEGLASGGLETGDLSMNKLRGQSGRAGLIDVISMKLAMREFDAALSEQNSVPKASPAAPPAGAPGGGAPPPGPAAAGGPASSAAPPPDIMELEADWADCAERHVKKFCELIVENGKNQTELTNAIKGIGLGAVKGGGAGNVIITFDANLFGESQTHPHIRKPPLQKPIIQKMWKSVLTARTAPDQVGILPKGDVLMLFDGGRTNDNTFLNNWGMGKDRKTADRTRTAKDGKTIMREIILTFDEKSVKARKHRQKTRQCVLRCSQRVFMFYSSFTTIQPREHKHFPDATNVSNFVGPCSLLPWSGLPKLTIGEKKQFWGARRRAVGGRTEGMGGDSDEQSDDEEQEVDDDGEQEADEPPEEENPSPELRNARDSRIQPITYHSLPSVVTDSLRHAFWCISTIDMTPGVGEQCCDCVTNNIGYLGICQTEFQKKHIMQQLLKHMYEKMADPQSKVYAPAYAAEVNNRRKAKQAKAREFVRLLAEMSGYINSGDDVGILSLSPDNVRCAVQEGGECDFQMLRPAPSWPGLTRHAALLQEAKSHQLRFFHVEDPDAKGTVIHALDHLRSESNSAVARALLGAADFACFVQCAVGWADCTLEREVAKVLGSSGERAAEMIRALEGRVHACIPLGMRRGRVLRSLTEGEARQLREGVEVSRLSAETARRETAAMAAEDEISGRWQAAADDCEAEVMGLVSLPSRDERTPRDGLLEGVRIARDALDRAVQRAGEITRSYGGTDETVLFQATGETKQGIFCFVKALRAETTAARAGTGPAQPQ</sequence>
<evidence type="ECO:0000256" key="1">
    <source>
        <dbReference type="ARBA" id="ARBA00022603"/>
    </source>
</evidence>
<dbReference type="Gene3D" id="1.10.443.10">
    <property type="entry name" value="Intergrase catalytic core"/>
    <property type="match status" value="1"/>
</dbReference>
<dbReference type="InterPro" id="IPR011010">
    <property type="entry name" value="DNA_brk_join_enz"/>
</dbReference>
<organism evidence="5 6">
    <name type="scientific">Prorocentrum cordatum</name>
    <dbReference type="NCBI Taxonomy" id="2364126"/>
    <lineage>
        <taxon>Eukaryota</taxon>
        <taxon>Sar</taxon>
        <taxon>Alveolata</taxon>
        <taxon>Dinophyceae</taxon>
        <taxon>Prorocentrales</taxon>
        <taxon>Prorocentraceae</taxon>
        <taxon>Prorocentrum</taxon>
    </lineage>
</organism>
<gene>
    <name evidence="5" type="ORF">PCOR1329_LOCUS70135</name>
</gene>
<feature type="compositionally biased region" description="Pro residues" evidence="4">
    <location>
        <begin position="2814"/>
        <end position="2830"/>
    </location>
</feature>
<dbReference type="SUPFAM" id="SSF56349">
    <property type="entry name" value="DNA breaking-rejoining enzymes"/>
    <property type="match status" value="1"/>
</dbReference>
<evidence type="ECO:0000256" key="2">
    <source>
        <dbReference type="ARBA" id="ARBA00022679"/>
    </source>
</evidence>
<name>A0ABN9WVP7_9DINO</name>
<feature type="compositionally biased region" description="Low complexity" evidence="4">
    <location>
        <begin position="2831"/>
        <end position="2840"/>
    </location>
</feature>
<feature type="region of interest" description="Disordered" evidence="4">
    <location>
        <begin position="1945"/>
        <end position="1968"/>
    </location>
</feature>
<dbReference type="InterPro" id="IPR001525">
    <property type="entry name" value="C5_MeTfrase"/>
</dbReference>
<feature type="region of interest" description="Disordered" evidence="4">
    <location>
        <begin position="398"/>
        <end position="418"/>
    </location>
</feature>
<evidence type="ECO:0000313" key="5">
    <source>
        <dbReference type="EMBL" id="CAK0889659.1"/>
    </source>
</evidence>
<comment type="caution">
    <text evidence="5">The sequence shown here is derived from an EMBL/GenBank/DDBJ whole genome shotgun (WGS) entry which is preliminary data.</text>
</comment>
<dbReference type="InterPro" id="IPR013762">
    <property type="entry name" value="Integrase-like_cat_sf"/>
</dbReference>
<feature type="compositionally biased region" description="Low complexity" evidence="4">
    <location>
        <begin position="579"/>
        <end position="591"/>
    </location>
</feature>
<dbReference type="Pfam" id="PF00145">
    <property type="entry name" value="DNA_methylase"/>
    <property type="match status" value="1"/>
</dbReference>
<keyword evidence="1" id="KW-0489">Methyltransferase</keyword>
<feature type="compositionally biased region" description="Acidic residues" evidence="4">
    <location>
        <begin position="3091"/>
        <end position="3120"/>
    </location>
</feature>
<dbReference type="InterPro" id="IPR029063">
    <property type="entry name" value="SAM-dependent_MTases_sf"/>
</dbReference>
<feature type="region of interest" description="Disordered" evidence="4">
    <location>
        <begin position="535"/>
        <end position="633"/>
    </location>
</feature>
<feature type="compositionally biased region" description="Basic and acidic residues" evidence="4">
    <location>
        <begin position="1945"/>
        <end position="1957"/>
    </location>
</feature>
<dbReference type="SUPFAM" id="SSF53335">
    <property type="entry name" value="S-adenosyl-L-methionine-dependent methyltransferases"/>
    <property type="match status" value="1"/>
</dbReference>
<evidence type="ECO:0000256" key="4">
    <source>
        <dbReference type="SAM" id="MobiDB-lite"/>
    </source>
</evidence>
<dbReference type="Proteomes" id="UP001189429">
    <property type="component" value="Unassembled WGS sequence"/>
</dbReference>
<feature type="region of interest" description="Disordered" evidence="4">
    <location>
        <begin position="3079"/>
        <end position="3132"/>
    </location>
</feature>
<feature type="region of interest" description="Disordered" evidence="4">
    <location>
        <begin position="2398"/>
        <end position="2434"/>
    </location>
</feature>
<keyword evidence="3" id="KW-0233">DNA recombination</keyword>
<evidence type="ECO:0000256" key="3">
    <source>
        <dbReference type="ARBA" id="ARBA00023172"/>
    </source>
</evidence>
<reference evidence="5" key="1">
    <citation type="submission" date="2023-10" db="EMBL/GenBank/DDBJ databases">
        <authorList>
            <person name="Chen Y."/>
            <person name="Shah S."/>
            <person name="Dougan E. K."/>
            <person name="Thang M."/>
            <person name="Chan C."/>
        </authorList>
    </citation>
    <scope>NUCLEOTIDE SEQUENCE [LARGE SCALE GENOMIC DNA]</scope>
</reference>
<accession>A0ABN9WVP7</accession>
<keyword evidence="6" id="KW-1185">Reference proteome</keyword>